<dbReference type="KEGG" id="ahz:APS56_05685"/>
<dbReference type="Proteomes" id="UP000057981">
    <property type="component" value="Chromosome"/>
</dbReference>
<evidence type="ECO:0000313" key="1">
    <source>
        <dbReference type="EMBL" id="ALJ04654.1"/>
    </source>
</evidence>
<proteinExistence type="predicted"/>
<organism evidence="1 2">
    <name type="scientific">Pseudalgibacter alginicilyticus</name>
    <dbReference type="NCBI Taxonomy" id="1736674"/>
    <lineage>
        <taxon>Bacteria</taxon>
        <taxon>Pseudomonadati</taxon>
        <taxon>Bacteroidota</taxon>
        <taxon>Flavobacteriia</taxon>
        <taxon>Flavobacteriales</taxon>
        <taxon>Flavobacteriaceae</taxon>
        <taxon>Pseudalgibacter</taxon>
    </lineage>
</organism>
<dbReference type="RefSeq" id="WP_054725823.1">
    <property type="nucleotide sequence ID" value="NZ_CP012898.1"/>
</dbReference>
<gene>
    <name evidence="1" type="ORF">APS56_05685</name>
</gene>
<dbReference type="AlphaFoldDB" id="A0A0N7HY98"/>
<dbReference type="EMBL" id="CP012898">
    <property type="protein sequence ID" value="ALJ04654.1"/>
    <property type="molecule type" value="Genomic_DNA"/>
</dbReference>
<protein>
    <submittedName>
        <fullName evidence="1">Uncharacterized protein</fullName>
    </submittedName>
</protein>
<reference evidence="1 2" key="1">
    <citation type="submission" date="2015-10" db="EMBL/GenBank/DDBJ databases">
        <authorList>
            <person name="Gilbert D.G."/>
        </authorList>
    </citation>
    <scope>NUCLEOTIDE SEQUENCE [LARGE SCALE GENOMIC DNA]</scope>
    <source>
        <strain evidence="2">HZ-22</strain>
    </source>
</reference>
<evidence type="ECO:0000313" key="2">
    <source>
        <dbReference type="Proteomes" id="UP000057981"/>
    </source>
</evidence>
<keyword evidence="2" id="KW-1185">Reference proteome</keyword>
<name>A0A0N7HY98_9FLAO</name>
<accession>A0A0N7HY98</accession>
<sequence>MYKSFPFNAKKAGLLSPLTTSVTLGVVDPVVISILETLPAVACAKCKSLPFNNRPEGSLNPINYQY</sequence>